<accession>A0A8K1C487</accession>
<name>A0A8K1C487_PYTOL</name>
<proteinExistence type="predicted"/>
<comment type="caution">
    <text evidence="3">The sequence shown here is derived from an EMBL/GenBank/DDBJ whole genome shotgun (WGS) entry which is preliminary data.</text>
</comment>
<evidence type="ECO:0000256" key="2">
    <source>
        <dbReference type="SAM" id="Phobius"/>
    </source>
</evidence>
<keyword evidence="4" id="KW-1185">Reference proteome</keyword>
<keyword evidence="2" id="KW-1133">Transmembrane helix</keyword>
<dbReference type="EMBL" id="SPLM01000146">
    <property type="protein sequence ID" value="TMW55842.1"/>
    <property type="molecule type" value="Genomic_DNA"/>
</dbReference>
<evidence type="ECO:0000313" key="4">
    <source>
        <dbReference type="Proteomes" id="UP000794436"/>
    </source>
</evidence>
<dbReference type="AlphaFoldDB" id="A0A8K1C487"/>
<keyword evidence="2" id="KW-0472">Membrane</keyword>
<dbReference type="OrthoDB" id="120238at2759"/>
<feature type="transmembrane region" description="Helical" evidence="2">
    <location>
        <begin position="35"/>
        <end position="55"/>
    </location>
</feature>
<organism evidence="3 4">
    <name type="scientific">Pythium oligandrum</name>
    <name type="common">Mycoparasitic fungus</name>
    <dbReference type="NCBI Taxonomy" id="41045"/>
    <lineage>
        <taxon>Eukaryota</taxon>
        <taxon>Sar</taxon>
        <taxon>Stramenopiles</taxon>
        <taxon>Oomycota</taxon>
        <taxon>Peronosporomycetes</taxon>
        <taxon>Pythiales</taxon>
        <taxon>Pythiaceae</taxon>
        <taxon>Pythium</taxon>
    </lineage>
</organism>
<sequence>MDSPLKGMSRLQERMARPPESWVDVVMIAIIEDPLFYGILALVVFTVLALVALWATKSMLDSIAQEEKQRKKQEREGRMSRSSDKKSQ</sequence>
<dbReference type="Proteomes" id="UP000794436">
    <property type="component" value="Unassembled WGS sequence"/>
</dbReference>
<protein>
    <submittedName>
        <fullName evidence="3">Uncharacterized protein</fullName>
    </submittedName>
</protein>
<feature type="region of interest" description="Disordered" evidence="1">
    <location>
        <begin position="65"/>
        <end position="88"/>
    </location>
</feature>
<reference evidence="3" key="1">
    <citation type="submission" date="2019-03" db="EMBL/GenBank/DDBJ databases">
        <title>Long read genome sequence of the mycoparasitic Pythium oligandrum ATCC 38472 isolated from sugarbeet rhizosphere.</title>
        <authorList>
            <person name="Gaulin E."/>
        </authorList>
    </citation>
    <scope>NUCLEOTIDE SEQUENCE</scope>
    <source>
        <strain evidence="3">ATCC 38472_TT</strain>
    </source>
</reference>
<evidence type="ECO:0000256" key="1">
    <source>
        <dbReference type="SAM" id="MobiDB-lite"/>
    </source>
</evidence>
<gene>
    <name evidence="3" type="ORF">Poli38472_008490</name>
</gene>
<keyword evidence="2" id="KW-0812">Transmembrane</keyword>
<evidence type="ECO:0000313" key="3">
    <source>
        <dbReference type="EMBL" id="TMW55842.1"/>
    </source>
</evidence>